<evidence type="ECO:0000256" key="1">
    <source>
        <dbReference type="ARBA" id="ARBA00007430"/>
    </source>
</evidence>
<dbReference type="Pfam" id="PF02719">
    <property type="entry name" value="Polysacc_synt_2"/>
    <property type="match status" value="1"/>
</dbReference>
<dbReference type="SUPFAM" id="SSF51735">
    <property type="entry name" value="NAD(P)-binding Rossmann-fold domains"/>
    <property type="match status" value="1"/>
</dbReference>
<dbReference type="PANTHER" id="PTHR43318">
    <property type="entry name" value="UDP-N-ACETYLGLUCOSAMINE 4,6-DEHYDRATASE"/>
    <property type="match status" value="1"/>
</dbReference>
<gene>
    <name evidence="3" type="ORF">A2909_00860</name>
</gene>
<dbReference type="CDD" id="cd05237">
    <property type="entry name" value="UDP_invert_4-6DH_SDR_e"/>
    <property type="match status" value="1"/>
</dbReference>
<evidence type="ECO:0000259" key="2">
    <source>
        <dbReference type="Pfam" id="PF02719"/>
    </source>
</evidence>
<evidence type="ECO:0000313" key="4">
    <source>
        <dbReference type="Proteomes" id="UP000178302"/>
    </source>
</evidence>
<dbReference type="InterPro" id="IPR003869">
    <property type="entry name" value="Polysac_CapD-like"/>
</dbReference>
<dbReference type="Proteomes" id="UP000178302">
    <property type="component" value="Unassembled WGS sequence"/>
</dbReference>
<dbReference type="EMBL" id="MHQZ01000023">
    <property type="protein sequence ID" value="OHA13819.1"/>
    <property type="molecule type" value="Genomic_DNA"/>
</dbReference>
<dbReference type="AlphaFoldDB" id="A0A1G2LSH7"/>
<sequence>MIKNFKNKIILVTGGTGSIGSELVEQLLKFKPKQVRVLSRDESKQYDLLEKLDNPPNLRMLIGDIRDKERLDLAFKNVDIVIHAAALKHVPFCEYNPYEAAKTNIFGSQNVISAALKHKVKKVIAISTDKAVNSNNVMGTSKSMMEKLIINANYSHGEPGTLFSCVRFGNVAWARGSVLPLWNRQVERSGAIHLTDGEMTRFLMSKEEACRLVLESVGMSVGREIFILKMPAIKMRALANLFIKKYYPKRNVTIKNIGSRIGEKMHEELMNTSGDNKIFANSRMFIVLPKIEIYGLKKKIIKDYPGFKEVSKAKDFIYSSALSIDKERIKKLI</sequence>
<dbReference type="InterPro" id="IPR051203">
    <property type="entry name" value="Polysaccharide_Synthase-Rel"/>
</dbReference>
<reference evidence="3 4" key="1">
    <citation type="journal article" date="2016" name="Nat. Commun.">
        <title>Thousands of microbial genomes shed light on interconnected biogeochemical processes in an aquifer system.</title>
        <authorList>
            <person name="Anantharaman K."/>
            <person name="Brown C.T."/>
            <person name="Hug L.A."/>
            <person name="Sharon I."/>
            <person name="Castelle C.J."/>
            <person name="Probst A.J."/>
            <person name="Thomas B.C."/>
            <person name="Singh A."/>
            <person name="Wilkins M.J."/>
            <person name="Karaoz U."/>
            <person name="Brodie E.L."/>
            <person name="Williams K.H."/>
            <person name="Hubbard S.S."/>
            <person name="Banfield J.F."/>
        </authorList>
    </citation>
    <scope>NUCLEOTIDE SEQUENCE [LARGE SCALE GENOMIC DNA]</scope>
</reference>
<dbReference type="InterPro" id="IPR036291">
    <property type="entry name" value="NAD(P)-bd_dom_sf"/>
</dbReference>
<proteinExistence type="inferred from homology"/>
<dbReference type="PANTHER" id="PTHR43318:SF2">
    <property type="entry name" value="UDP-N-ACETYLGLUCOSAMINE 4,6-DEHYDRATASE (INVERTING)"/>
    <property type="match status" value="1"/>
</dbReference>
<feature type="domain" description="Polysaccharide biosynthesis protein CapD-like" evidence="2">
    <location>
        <begin position="10"/>
        <end position="283"/>
    </location>
</feature>
<comment type="caution">
    <text evidence="3">The sequence shown here is derived from an EMBL/GenBank/DDBJ whole genome shotgun (WGS) entry which is preliminary data.</text>
</comment>
<organism evidence="3 4">
    <name type="scientific">Candidatus Tagabacteria bacterium RIFCSPLOWO2_01_FULL_39_11</name>
    <dbReference type="NCBI Taxonomy" id="1802295"/>
    <lineage>
        <taxon>Bacteria</taxon>
        <taxon>Candidatus Tagaibacteriota</taxon>
    </lineage>
</organism>
<comment type="similarity">
    <text evidence="1">Belongs to the polysaccharide synthase family.</text>
</comment>
<dbReference type="Gene3D" id="3.40.50.720">
    <property type="entry name" value="NAD(P)-binding Rossmann-like Domain"/>
    <property type="match status" value="1"/>
</dbReference>
<protein>
    <recommendedName>
        <fullName evidence="2">Polysaccharide biosynthesis protein CapD-like domain-containing protein</fullName>
    </recommendedName>
</protein>
<evidence type="ECO:0000313" key="3">
    <source>
        <dbReference type="EMBL" id="OHA13819.1"/>
    </source>
</evidence>
<accession>A0A1G2LSH7</accession>
<name>A0A1G2LSH7_9BACT</name>